<organism evidence="2 3">
    <name type="scientific">Cryoendolithus antarcticus</name>
    <dbReference type="NCBI Taxonomy" id="1507870"/>
    <lineage>
        <taxon>Eukaryota</taxon>
        <taxon>Fungi</taxon>
        <taxon>Dikarya</taxon>
        <taxon>Ascomycota</taxon>
        <taxon>Pezizomycotina</taxon>
        <taxon>Dothideomycetes</taxon>
        <taxon>Dothideomycetidae</taxon>
        <taxon>Cladosporiales</taxon>
        <taxon>Cladosporiaceae</taxon>
        <taxon>Cryoendolithus</taxon>
    </lineage>
</organism>
<proteinExistence type="inferred from homology"/>
<reference evidence="3" key="1">
    <citation type="submission" date="2017-03" db="EMBL/GenBank/DDBJ databases">
        <title>Genomes of endolithic fungi from Antarctica.</title>
        <authorList>
            <person name="Coleine C."/>
            <person name="Masonjones S."/>
            <person name="Stajich J.E."/>
        </authorList>
    </citation>
    <scope>NUCLEOTIDE SEQUENCE [LARGE SCALE GENOMIC DNA]</scope>
    <source>
        <strain evidence="3">CCFEE 5527</strain>
    </source>
</reference>
<dbReference type="NCBIfam" id="TIGR04336">
    <property type="entry name" value="AmmeMemoSam_B"/>
    <property type="match status" value="1"/>
</dbReference>
<dbReference type="EMBL" id="NAJO01000012">
    <property type="protein sequence ID" value="OQO08643.1"/>
    <property type="molecule type" value="Genomic_DNA"/>
</dbReference>
<dbReference type="OrthoDB" id="417112at2759"/>
<dbReference type="PANTHER" id="PTHR11060">
    <property type="entry name" value="PROTEIN MEMO1"/>
    <property type="match status" value="1"/>
</dbReference>
<protein>
    <recommendedName>
        <fullName evidence="4">AmmeMemoRadiSam system protein B</fullName>
    </recommendedName>
</protein>
<dbReference type="PANTHER" id="PTHR11060:SF0">
    <property type="entry name" value="PROTEIN MEMO1"/>
    <property type="match status" value="1"/>
</dbReference>
<dbReference type="Pfam" id="PF01875">
    <property type="entry name" value="Memo"/>
    <property type="match status" value="1"/>
</dbReference>
<dbReference type="Proteomes" id="UP000192596">
    <property type="component" value="Unassembled WGS sequence"/>
</dbReference>
<evidence type="ECO:0000256" key="1">
    <source>
        <dbReference type="ARBA" id="ARBA00006315"/>
    </source>
</evidence>
<evidence type="ECO:0008006" key="4">
    <source>
        <dbReference type="Google" id="ProtNLM"/>
    </source>
</evidence>
<name>A0A1V8TB60_9PEZI</name>
<evidence type="ECO:0000313" key="2">
    <source>
        <dbReference type="EMBL" id="OQO08643.1"/>
    </source>
</evidence>
<dbReference type="AlphaFoldDB" id="A0A1V8TB60"/>
<dbReference type="Gene3D" id="3.40.830.10">
    <property type="entry name" value="LigB-like"/>
    <property type="match status" value="1"/>
</dbReference>
<keyword evidence="3" id="KW-1185">Reference proteome</keyword>
<dbReference type="STRING" id="1507870.A0A1V8TB60"/>
<dbReference type="InterPro" id="IPR002737">
    <property type="entry name" value="MEMO1_fam"/>
</dbReference>
<dbReference type="FunCoup" id="A0A1V8TB60">
    <property type="interactions" value="950"/>
</dbReference>
<sequence length="278" mass="30409">MSSSQLVRDPSHAGSWYSSSELKLDGELGGWLDAVKMPVKCIVPQSDGQTIDQLPVPGARVIIAPHAGYAYSGPAAAWAYRAWDVSKAKRVFLLGPSHHYHLNGAALSRMTHYATPLGNLTVDRETTGVLHKTGQFELMSQSVDEDEHSLEMHLPYIHKMLTEVHGTALPILVPVMIGSTSTSTERALAKTLAPYLSDPTNAFVISSDFAHWGTRFGYTYYSPLTGNPSSLSRSSKSPKDPEIHESIRQVDFESIVACESGSHEGWGKELRRTGNTVF</sequence>
<evidence type="ECO:0000313" key="3">
    <source>
        <dbReference type="Proteomes" id="UP000192596"/>
    </source>
</evidence>
<comment type="caution">
    <text evidence="2">The sequence shown here is derived from an EMBL/GenBank/DDBJ whole genome shotgun (WGS) entry which is preliminary data.</text>
</comment>
<dbReference type="CDD" id="cd07361">
    <property type="entry name" value="MEMO_like"/>
    <property type="match status" value="1"/>
</dbReference>
<dbReference type="InParanoid" id="A0A1V8TB60"/>
<comment type="similarity">
    <text evidence="1">Belongs to the MEMO1 family.</text>
</comment>
<gene>
    <name evidence="2" type="ORF">B0A48_06513</name>
</gene>
<accession>A0A1V8TB60</accession>